<dbReference type="STRING" id="71717.A0A4Y7TEF5"/>
<name>A0A4Y7TEF5_COPMI</name>
<dbReference type="OrthoDB" id="2107166at2759"/>
<dbReference type="InterPro" id="IPR018392">
    <property type="entry name" value="LysM"/>
</dbReference>
<feature type="transmembrane region" description="Helical" evidence="1">
    <location>
        <begin position="108"/>
        <end position="127"/>
    </location>
</feature>
<dbReference type="Gene3D" id="3.10.350.10">
    <property type="entry name" value="LysM domain"/>
    <property type="match status" value="1"/>
</dbReference>
<gene>
    <name evidence="3" type="ORF">FA13DRAFT_1731504</name>
</gene>
<dbReference type="PROSITE" id="PS51782">
    <property type="entry name" value="LYSM"/>
    <property type="match status" value="1"/>
</dbReference>
<keyword evidence="4" id="KW-1185">Reference proteome</keyword>
<evidence type="ECO:0000259" key="2">
    <source>
        <dbReference type="PROSITE" id="PS51782"/>
    </source>
</evidence>
<dbReference type="SMART" id="SM00257">
    <property type="entry name" value="LysM"/>
    <property type="match status" value="1"/>
</dbReference>
<evidence type="ECO:0000256" key="1">
    <source>
        <dbReference type="SAM" id="Phobius"/>
    </source>
</evidence>
<feature type="domain" description="LysM" evidence="2">
    <location>
        <begin position="144"/>
        <end position="188"/>
    </location>
</feature>
<evidence type="ECO:0000313" key="3">
    <source>
        <dbReference type="EMBL" id="TEB32318.1"/>
    </source>
</evidence>
<dbReference type="Pfam" id="PF01476">
    <property type="entry name" value="LysM"/>
    <property type="match status" value="1"/>
</dbReference>
<protein>
    <recommendedName>
        <fullName evidence="2">LysM domain-containing protein</fullName>
    </recommendedName>
</protein>
<dbReference type="EMBL" id="QPFP01000015">
    <property type="protein sequence ID" value="TEB32318.1"/>
    <property type="molecule type" value="Genomic_DNA"/>
</dbReference>
<organism evidence="3 4">
    <name type="scientific">Coprinellus micaceus</name>
    <name type="common">Glistening ink-cap mushroom</name>
    <name type="synonym">Coprinus micaceus</name>
    <dbReference type="NCBI Taxonomy" id="71717"/>
    <lineage>
        <taxon>Eukaryota</taxon>
        <taxon>Fungi</taxon>
        <taxon>Dikarya</taxon>
        <taxon>Basidiomycota</taxon>
        <taxon>Agaricomycotina</taxon>
        <taxon>Agaricomycetes</taxon>
        <taxon>Agaricomycetidae</taxon>
        <taxon>Agaricales</taxon>
        <taxon>Agaricineae</taxon>
        <taxon>Psathyrellaceae</taxon>
        <taxon>Coprinellus</taxon>
    </lineage>
</organism>
<keyword evidence="1" id="KW-0812">Transmembrane</keyword>
<evidence type="ECO:0000313" key="4">
    <source>
        <dbReference type="Proteomes" id="UP000298030"/>
    </source>
</evidence>
<dbReference type="SUPFAM" id="SSF54106">
    <property type="entry name" value="LysM domain"/>
    <property type="match status" value="1"/>
</dbReference>
<dbReference type="InterPro" id="IPR036779">
    <property type="entry name" value="LysM_dom_sf"/>
</dbReference>
<accession>A0A4Y7TEF5</accession>
<reference evidence="3 4" key="1">
    <citation type="journal article" date="2019" name="Nat. Ecol. Evol.">
        <title>Megaphylogeny resolves global patterns of mushroom evolution.</title>
        <authorList>
            <person name="Varga T."/>
            <person name="Krizsan K."/>
            <person name="Foldi C."/>
            <person name="Dima B."/>
            <person name="Sanchez-Garcia M."/>
            <person name="Sanchez-Ramirez S."/>
            <person name="Szollosi G.J."/>
            <person name="Szarkandi J.G."/>
            <person name="Papp V."/>
            <person name="Albert L."/>
            <person name="Andreopoulos W."/>
            <person name="Angelini C."/>
            <person name="Antonin V."/>
            <person name="Barry K.W."/>
            <person name="Bougher N.L."/>
            <person name="Buchanan P."/>
            <person name="Buyck B."/>
            <person name="Bense V."/>
            <person name="Catcheside P."/>
            <person name="Chovatia M."/>
            <person name="Cooper J."/>
            <person name="Damon W."/>
            <person name="Desjardin D."/>
            <person name="Finy P."/>
            <person name="Geml J."/>
            <person name="Haridas S."/>
            <person name="Hughes K."/>
            <person name="Justo A."/>
            <person name="Karasinski D."/>
            <person name="Kautmanova I."/>
            <person name="Kiss B."/>
            <person name="Kocsube S."/>
            <person name="Kotiranta H."/>
            <person name="LaButti K.M."/>
            <person name="Lechner B.E."/>
            <person name="Liimatainen K."/>
            <person name="Lipzen A."/>
            <person name="Lukacs Z."/>
            <person name="Mihaltcheva S."/>
            <person name="Morgado L.N."/>
            <person name="Niskanen T."/>
            <person name="Noordeloos M.E."/>
            <person name="Ohm R.A."/>
            <person name="Ortiz-Santana B."/>
            <person name="Ovrebo C."/>
            <person name="Racz N."/>
            <person name="Riley R."/>
            <person name="Savchenko A."/>
            <person name="Shiryaev A."/>
            <person name="Soop K."/>
            <person name="Spirin V."/>
            <person name="Szebenyi C."/>
            <person name="Tomsovsky M."/>
            <person name="Tulloss R.E."/>
            <person name="Uehling J."/>
            <person name="Grigoriev I.V."/>
            <person name="Vagvolgyi C."/>
            <person name="Papp T."/>
            <person name="Martin F.M."/>
            <person name="Miettinen O."/>
            <person name="Hibbett D.S."/>
            <person name="Nagy L.G."/>
        </authorList>
    </citation>
    <scope>NUCLEOTIDE SEQUENCE [LARGE SCALE GENOMIC DNA]</scope>
    <source>
        <strain evidence="3 4">FP101781</strain>
    </source>
</reference>
<keyword evidence="1" id="KW-0472">Membrane</keyword>
<keyword evidence="1" id="KW-1133">Transmembrane helix</keyword>
<sequence>MGPWTQFDEDDYRLPEGMKRIGYDADEGRYYFRDSDGSIWRGAEGAEYGELSKVSEAPASITGQNAANDDVEASPRAQRQGGYQLLSADPDTPLAYSRHTMDSNPYRALFPFFLIIAVVLLLIYRLVLSPAIFPGSPPCPAGTDLYYVQPGDSCWKIAKLHDCSLEKLQTLNPKVSCAPLVPGSSLCLPPLKSPFNLAQRAR</sequence>
<dbReference type="Proteomes" id="UP000298030">
    <property type="component" value="Unassembled WGS sequence"/>
</dbReference>
<comment type="caution">
    <text evidence="3">The sequence shown here is derived from an EMBL/GenBank/DDBJ whole genome shotgun (WGS) entry which is preliminary data.</text>
</comment>
<proteinExistence type="predicted"/>
<dbReference type="AlphaFoldDB" id="A0A4Y7TEF5"/>
<dbReference type="CDD" id="cd00118">
    <property type="entry name" value="LysM"/>
    <property type="match status" value="1"/>
</dbReference>